<protein>
    <submittedName>
        <fullName evidence="2">Uncharacterized protein</fullName>
    </submittedName>
</protein>
<dbReference type="Proteomes" id="UP001299409">
    <property type="component" value="Unassembled WGS sequence"/>
</dbReference>
<dbReference type="EMBL" id="JAJBMB010000007">
    <property type="protein sequence ID" value="MCB5446176.1"/>
    <property type="molecule type" value="Genomic_DNA"/>
</dbReference>
<sequence length="202" mass="23783">MKKFKTMTGENINIEKGLEIKNSLEIMVNDINEGKIKRNQLKELCSEFVKTQNKGKLEGFWAIILDDYMPSDARIDFLYWPTYCITMAMMIGYMMNLNKEIDGFDDCFKLGLEACTKRSFRGYIYEAEKDKIKVLNMFIQSGLFEFLRENKELCPRFNVCIKRIFKEMQERVNQGDTICDLGIDYEEEFKNILKLKANSKTN</sequence>
<keyword evidence="1" id="KW-0472">Membrane</keyword>
<proteinExistence type="predicted"/>
<name>A0ABS8CXI2_9FIRM</name>
<keyword evidence="1" id="KW-1133">Transmembrane helix</keyword>
<keyword evidence="3" id="KW-1185">Reference proteome</keyword>
<comment type="caution">
    <text evidence="2">The sequence shown here is derived from an EMBL/GenBank/DDBJ whole genome shotgun (WGS) entry which is preliminary data.</text>
</comment>
<evidence type="ECO:0000313" key="3">
    <source>
        <dbReference type="Proteomes" id="UP001299409"/>
    </source>
</evidence>
<accession>A0ABS8CXI2</accession>
<feature type="transmembrane region" description="Helical" evidence="1">
    <location>
        <begin position="77"/>
        <end position="95"/>
    </location>
</feature>
<evidence type="ECO:0000256" key="1">
    <source>
        <dbReference type="SAM" id="Phobius"/>
    </source>
</evidence>
<reference evidence="2 3" key="1">
    <citation type="submission" date="2021-10" db="EMBL/GenBank/DDBJ databases">
        <title>Collection of gut derived symbiotic bacterial strains cultured from healthy donors.</title>
        <authorList>
            <person name="Lin H."/>
            <person name="Littmann E."/>
            <person name="Claire K."/>
            <person name="Pamer E."/>
        </authorList>
    </citation>
    <scope>NUCLEOTIDE SEQUENCE [LARGE SCALE GENOMIC DNA]</scope>
    <source>
        <strain evidence="2 3">MSK.17.68</strain>
    </source>
</reference>
<keyword evidence="1" id="KW-0812">Transmembrane</keyword>
<evidence type="ECO:0000313" key="2">
    <source>
        <dbReference type="EMBL" id="MCB5446176.1"/>
    </source>
</evidence>
<gene>
    <name evidence="2" type="ORF">LIP50_08190</name>
</gene>
<dbReference type="RefSeq" id="WP_226913711.1">
    <property type="nucleotide sequence ID" value="NZ_BAABXU010000001.1"/>
</dbReference>
<organism evidence="2 3">
    <name type="scientific">Intestinibacter bartlettii</name>
    <dbReference type="NCBI Taxonomy" id="261299"/>
    <lineage>
        <taxon>Bacteria</taxon>
        <taxon>Bacillati</taxon>
        <taxon>Bacillota</taxon>
        <taxon>Clostridia</taxon>
        <taxon>Peptostreptococcales</taxon>
        <taxon>Peptostreptococcaceae</taxon>
        <taxon>Intestinibacter</taxon>
    </lineage>
</organism>